<reference evidence="7" key="1">
    <citation type="submission" date="2020-10" db="EMBL/GenBank/DDBJ databases">
        <authorList>
            <person name="Muller C M."/>
        </authorList>
    </citation>
    <scope>NUCLEOTIDE SEQUENCE</scope>
    <source>
        <strain evidence="7">THUN-12</strain>
    </source>
</reference>
<organism evidence="7 8">
    <name type="scientific">Blumeria graminis f. sp. triticale</name>
    <dbReference type="NCBI Taxonomy" id="1689686"/>
    <lineage>
        <taxon>Eukaryota</taxon>
        <taxon>Fungi</taxon>
        <taxon>Dikarya</taxon>
        <taxon>Ascomycota</taxon>
        <taxon>Pezizomycotina</taxon>
        <taxon>Leotiomycetes</taxon>
        <taxon>Erysiphales</taxon>
        <taxon>Erysiphaceae</taxon>
        <taxon>Blumeria</taxon>
    </lineage>
</organism>
<name>A0A9W4D1T9_BLUGR</name>
<keyword evidence="2 6" id="KW-0812">Transmembrane</keyword>
<evidence type="ECO:0000256" key="6">
    <source>
        <dbReference type="SAM" id="Phobius"/>
    </source>
</evidence>
<dbReference type="InterPro" id="IPR008521">
    <property type="entry name" value="Mg_trans_NIPA"/>
</dbReference>
<feature type="transmembrane region" description="Helical" evidence="6">
    <location>
        <begin position="234"/>
        <end position="252"/>
    </location>
</feature>
<dbReference type="GO" id="GO:0016020">
    <property type="term" value="C:membrane"/>
    <property type="evidence" value="ECO:0007669"/>
    <property type="project" value="UniProtKB-SubCell"/>
</dbReference>
<evidence type="ECO:0000313" key="8">
    <source>
        <dbReference type="Proteomes" id="UP000683417"/>
    </source>
</evidence>
<dbReference type="Proteomes" id="UP000683417">
    <property type="component" value="Unassembled WGS sequence"/>
</dbReference>
<evidence type="ECO:0000256" key="4">
    <source>
        <dbReference type="ARBA" id="ARBA00023136"/>
    </source>
</evidence>
<feature type="transmembrane region" description="Helical" evidence="6">
    <location>
        <begin position="142"/>
        <end position="162"/>
    </location>
</feature>
<dbReference type="EMBL" id="CAJHIT010000006">
    <property type="protein sequence ID" value="CAD6502377.1"/>
    <property type="molecule type" value="Genomic_DNA"/>
</dbReference>
<dbReference type="GO" id="GO:0015095">
    <property type="term" value="F:magnesium ion transmembrane transporter activity"/>
    <property type="evidence" value="ECO:0007669"/>
    <property type="project" value="InterPro"/>
</dbReference>
<feature type="compositionally biased region" description="Basic and acidic residues" evidence="5">
    <location>
        <begin position="635"/>
        <end position="660"/>
    </location>
</feature>
<dbReference type="AlphaFoldDB" id="A0A9W4D1T9"/>
<feature type="transmembrane region" description="Helical" evidence="6">
    <location>
        <begin position="200"/>
        <end position="227"/>
    </location>
</feature>
<evidence type="ECO:0000313" key="7">
    <source>
        <dbReference type="EMBL" id="CAD6502377.1"/>
    </source>
</evidence>
<feature type="transmembrane region" description="Helical" evidence="6">
    <location>
        <begin position="171"/>
        <end position="188"/>
    </location>
</feature>
<evidence type="ECO:0000256" key="1">
    <source>
        <dbReference type="ARBA" id="ARBA00004141"/>
    </source>
</evidence>
<feature type="transmembrane region" description="Helical" evidence="6">
    <location>
        <begin position="303"/>
        <end position="322"/>
    </location>
</feature>
<protein>
    <submittedName>
        <fullName evidence="7">BgTH12-04969</fullName>
    </submittedName>
</protein>
<comment type="subcellular location">
    <subcellularLocation>
        <location evidence="1">Membrane</location>
        <topology evidence="1">Multi-pass membrane protein</topology>
    </subcellularLocation>
</comment>
<keyword evidence="3 6" id="KW-1133">Transmembrane helix</keyword>
<gene>
    <name evidence="7" type="ORF">BGTH12_LOCUS3735</name>
</gene>
<dbReference type="PANTHER" id="PTHR12570:SF65">
    <property type="entry name" value="MAGNESIUM TRANSPORTER NIPA9-RELATED"/>
    <property type="match status" value="1"/>
</dbReference>
<feature type="transmembrane region" description="Helical" evidence="6">
    <location>
        <begin position="272"/>
        <end position="291"/>
    </location>
</feature>
<feature type="transmembrane region" description="Helical" evidence="6">
    <location>
        <begin position="20"/>
        <end position="42"/>
    </location>
</feature>
<accession>A0A9W4D1T9</accession>
<keyword evidence="4 6" id="KW-0472">Membrane</keyword>
<evidence type="ECO:0000256" key="3">
    <source>
        <dbReference type="ARBA" id="ARBA00022989"/>
    </source>
</evidence>
<feature type="region of interest" description="Disordered" evidence="5">
    <location>
        <begin position="629"/>
        <end position="660"/>
    </location>
</feature>
<feature type="region of interest" description="Disordered" evidence="5">
    <location>
        <begin position="414"/>
        <end position="436"/>
    </location>
</feature>
<dbReference type="Pfam" id="PF05653">
    <property type="entry name" value="Mg_trans_NIPA"/>
    <property type="match status" value="1"/>
</dbReference>
<feature type="region of interest" description="Disordered" evidence="5">
    <location>
        <begin position="508"/>
        <end position="532"/>
    </location>
</feature>
<evidence type="ECO:0000256" key="2">
    <source>
        <dbReference type="ARBA" id="ARBA00022692"/>
    </source>
</evidence>
<proteinExistence type="predicted"/>
<sequence>MYLSSPTPGTDMLLNEEALQRWSTIIGIITAIIGNVLISFALNIQRFAHLKLHEQRVHQKIGEESNSLNNDDDEQLRYNTQGVDENTRPYGLARIHSAECTNQGHAPNTSYLQSPYWWGGIFLMTFGEAGNFLAYGFAPASIVSPLGVVALISNCVVAPIILKENFRPRDVLGVIVSVAGAVTVVLSAKQKERKLGPLQIWQAITTIEFEIYVLTTTLLITILLWASPRYGHKIIIIDLGLVGLFGGFTALSTKGVASMLSSTLWRTLATPITYVLLIVLISTAVMQVKYINRALQRFDSTQVIPVQFVTFTLSTIVGSAVLYRDFEKTTTSAAAKFMGGCILTFCGVWLITSGRIPDNDSASKYAEYEDSSEEQQNLINFDEDCERTSAHTQSNLSHNENFGGIGLGSSFEESSIQTSRGLTTPRKFGSSSTDTHSRVTVMAGNCSEETPLLSYDQSALSREQFQLLNSDNKKVKSPFWPLEAHAPNNHVPRTPNKLRSSYEDHSHKHLIGTHSPTSTLERKAERSTNSTFHSLSRLLPGPLLSPLSGGLSGVAADSIWRSVKTSPCCKNHKLNRDGLFRTLSGPQGISISRYQADGSLISPLKLRKDTFTNSCHSLGADKLSVLTRPQSSRNALREIPQRISRKTDIDAREEAGPSRV</sequence>
<dbReference type="PANTHER" id="PTHR12570">
    <property type="match status" value="1"/>
</dbReference>
<comment type="caution">
    <text evidence="7">The sequence shown here is derived from an EMBL/GenBank/DDBJ whole genome shotgun (WGS) entry which is preliminary data.</text>
</comment>
<feature type="transmembrane region" description="Helical" evidence="6">
    <location>
        <begin position="334"/>
        <end position="352"/>
    </location>
</feature>
<evidence type="ECO:0000256" key="5">
    <source>
        <dbReference type="SAM" id="MobiDB-lite"/>
    </source>
</evidence>